<evidence type="ECO:0000313" key="2">
    <source>
        <dbReference type="Proteomes" id="UP001180845"/>
    </source>
</evidence>
<name>A0AAE3ZIW5_9ACTN</name>
<gene>
    <name evidence="1" type="ORF">JOF55_004734</name>
</gene>
<evidence type="ECO:0000313" key="1">
    <source>
        <dbReference type="EMBL" id="MDR7304490.1"/>
    </source>
</evidence>
<proteinExistence type="predicted"/>
<keyword evidence="2" id="KW-1185">Reference proteome</keyword>
<sequence>MPTAARVLIVVLIPDQHPPGGLWHVATAWSAHRRQRRAYATSHEEECHHDESGS</sequence>
<dbReference type="AlphaFoldDB" id="A0AAE3ZIW5"/>
<reference evidence="1" key="1">
    <citation type="submission" date="2023-07" db="EMBL/GenBank/DDBJ databases">
        <title>Sequencing the genomes of 1000 actinobacteria strains.</title>
        <authorList>
            <person name="Klenk H.-P."/>
        </authorList>
    </citation>
    <scope>NUCLEOTIDE SEQUENCE</scope>
    <source>
        <strain evidence="1">DSM 45977</strain>
    </source>
</reference>
<comment type="caution">
    <text evidence="1">The sequence shown here is derived from an EMBL/GenBank/DDBJ whole genome shotgun (WGS) entry which is preliminary data.</text>
</comment>
<dbReference type="Proteomes" id="UP001180845">
    <property type="component" value="Unassembled WGS sequence"/>
</dbReference>
<dbReference type="RefSeq" id="WP_310278646.1">
    <property type="nucleotide sequence ID" value="NZ_JAVDXW010000002.1"/>
</dbReference>
<protein>
    <submittedName>
        <fullName evidence="1">Uncharacterized protein</fullName>
    </submittedName>
</protein>
<dbReference type="EMBL" id="JAVDXW010000002">
    <property type="protein sequence ID" value="MDR7304490.1"/>
    <property type="molecule type" value="Genomic_DNA"/>
</dbReference>
<organism evidence="1 2">
    <name type="scientific">Haloactinomyces albus</name>
    <dbReference type="NCBI Taxonomy" id="1352928"/>
    <lineage>
        <taxon>Bacteria</taxon>
        <taxon>Bacillati</taxon>
        <taxon>Actinomycetota</taxon>
        <taxon>Actinomycetes</taxon>
        <taxon>Actinopolysporales</taxon>
        <taxon>Actinopolysporaceae</taxon>
        <taxon>Haloactinomyces</taxon>
    </lineage>
</organism>
<accession>A0AAE3ZIW5</accession>